<dbReference type="CDD" id="cd07036">
    <property type="entry name" value="TPP_PYR_E1-PDHc-beta_like"/>
    <property type="match status" value="1"/>
</dbReference>
<evidence type="ECO:0000256" key="4">
    <source>
        <dbReference type="ARBA" id="ARBA00023052"/>
    </source>
</evidence>
<dbReference type="Pfam" id="PF02780">
    <property type="entry name" value="Transketolase_C"/>
    <property type="match status" value="1"/>
</dbReference>
<evidence type="ECO:0000256" key="3">
    <source>
        <dbReference type="ARBA" id="ARBA00023002"/>
    </source>
</evidence>
<dbReference type="Gene3D" id="3.40.50.970">
    <property type="match status" value="2"/>
</dbReference>
<dbReference type="InterPro" id="IPR005475">
    <property type="entry name" value="Transketolase-like_Pyr-bd"/>
</dbReference>
<dbReference type="EMBL" id="LUUJ01000048">
    <property type="protein sequence ID" value="OAI19498.1"/>
    <property type="molecule type" value="Genomic_DNA"/>
</dbReference>
<dbReference type="Pfam" id="PF00676">
    <property type="entry name" value="E1_dh"/>
    <property type="match status" value="1"/>
</dbReference>
<dbReference type="AlphaFoldDB" id="A0A177NN40"/>
<proteinExistence type="predicted"/>
<reference evidence="6 7" key="1">
    <citation type="submission" date="2016-03" db="EMBL/GenBank/DDBJ databases">
        <authorList>
            <person name="Ploux O."/>
        </authorList>
    </citation>
    <scope>NUCLEOTIDE SEQUENCE [LARGE SCALE GENOMIC DNA]</scope>
    <source>
        <strain evidence="6 7">R-45378</strain>
    </source>
</reference>
<dbReference type="InterPro" id="IPR001017">
    <property type="entry name" value="DH_E1"/>
</dbReference>
<evidence type="ECO:0000313" key="6">
    <source>
        <dbReference type="EMBL" id="OAI19498.1"/>
    </source>
</evidence>
<comment type="caution">
    <text evidence="6">The sequence shown here is derived from an EMBL/GenBank/DDBJ whole genome shotgun (WGS) entry which is preliminary data.</text>
</comment>
<accession>A0A177NN40</accession>
<name>A0A177NN40_9GAMM</name>
<feature type="domain" description="Transketolase-like pyrimidine-binding" evidence="5">
    <location>
        <begin position="345"/>
        <end position="520"/>
    </location>
</feature>
<dbReference type="Gene3D" id="3.40.50.920">
    <property type="match status" value="1"/>
</dbReference>
<dbReference type="CDD" id="cd02000">
    <property type="entry name" value="TPP_E1_PDC_ADC_BCADC"/>
    <property type="match status" value="1"/>
</dbReference>
<evidence type="ECO:0000259" key="5">
    <source>
        <dbReference type="SMART" id="SM00861"/>
    </source>
</evidence>
<protein>
    <submittedName>
        <fullName evidence="6">2-oxoglutarate dehydrogenase</fullName>
    </submittedName>
</protein>
<dbReference type="Pfam" id="PF02779">
    <property type="entry name" value="Transket_pyr"/>
    <property type="match status" value="1"/>
</dbReference>
<comment type="function">
    <text evidence="2">E1 component of the 2-oxoglutarate dehydrogenase (OGDH) complex which catalyzes the decarboxylation of 2-oxoglutarate, the first step in the conversion of 2-oxoglutarate to succinyl-CoA and CO(2).</text>
</comment>
<dbReference type="InterPro" id="IPR033248">
    <property type="entry name" value="Transketolase_C"/>
</dbReference>
<dbReference type="InterPro" id="IPR009014">
    <property type="entry name" value="Transketo_C/PFOR_II"/>
</dbReference>
<dbReference type="InterPro" id="IPR029061">
    <property type="entry name" value="THDP-binding"/>
</dbReference>
<dbReference type="GO" id="GO:0016624">
    <property type="term" value="F:oxidoreductase activity, acting on the aldehyde or oxo group of donors, disulfide as acceptor"/>
    <property type="evidence" value="ECO:0007669"/>
    <property type="project" value="InterPro"/>
</dbReference>
<dbReference type="PANTHER" id="PTHR43257">
    <property type="entry name" value="PYRUVATE DEHYDROGENASE E1 COMPONENT BETA SUBUNIT"/>
    <property type="match status" value="1"/>
</dbReference>
<sequence>MEISQQSTDQAILAWARDDHGKPQIALDPESLYRYGHLIRLTEQLVLDQFSRGLVSGTTHTCIGQELTAMSVVRALNHPDDAVLSNHRNHGHFLTYSGDFVGLVAEIMGREAGACGGWGGSQHLVHRHFHSNGVQGGMLGIGAGLALARKLHNSDGIVAAIIGDGTLGQGLVYEAMNLASVWNAPLLVVVENNGIAQTTVSSHTLAGDIEARGAAFGLPTWRLADDDPEFLAKVDGVVNTVRGRRGPGFLVIDTRRMGPHSKGDDLRDPEELEQIRSRDPLAALGRRLPEDVRNAIELNNRQFVEAVRQAADASPEACLRETPTHIFEQPAQPEPMSVPEIPAGSNVRQAINSTLRHLLDSDKRVLVIGEDLHDPYGGAFKVTQGLSTDFPGRVISTPISEAGITGAAIGLALDGYLPIVEIMFADFLTLCMDQLLNHAVKFPGMFPDVSVPLVIRTPCGGRRGYGPTHSQSPEHLFTAVPGLTVAYPSHRHDVAGLLANAVQRWHYPVLFLEHKLLYGEKLDPADYTALDSADDVATELFPTLRRGADDPDVTLVAYGGMLPIAEAVARRLETEEELAVEIVAPALLSPLPRDSMIGHLLERQTVVVVEESHHDFGVSAEIAAALLESGFSGQLLRIGTPPVPIASARSLERSIIPDEQSIIDQILDLF</sequence>
<dbReference type="Proteomes" id="UP000077857">
    <property type="component" value="Unassembled WGS sequence"/>
</dbReference>
<evidence type="ECO:0000256" key="1">
    <source>
        <dbReference type="ARBA" id="ARBA00001964"/>
    </source>
</evidence>
<keyword evidence="4" id="KW-0786">Thiamine pyrophosphate</keyword>
<dbReference type="RefSeq" id="WP_064039472.1">
    <property type="nucleotide sequence ID" value="NZ_LUUJ01000048.1"/>
</dbReference>
<dbReference type="SUPFAM" id="SSF52518">
    <property type="entry name" value="Thiamin diphosphate-binding fold (THDP-binding)"/>
    <property type="match status" value="2"/>
</dbReference>
<comment type="cofactor">
    <cofactor evidence="1">
        <name>thiamine diphosphate</name>
        <dbReference type="ChEBI" id="CHEBI:58937"/>
    </cofactor>
</comment>
<evidence type="ECO:0000256" key="2">
    <source>
        <dbReference type="ARBA" id="ARBA00003906"/>
    </source>
</evidence>
<keyword evidence="3" id="KW-0560">Oxidoreductase</keyword>
<gene>
    <name evidence="6" type="ORF">A1507_06845</name>
</gene>
<dbReference type="PANTHER" id="PTHR43257:SF2">
    <property type="entry name" value="PYRUVATE DEHYDROGENASE E1 COMPONENT SUBUNIT BETA"/>
    <property type="match status" value="1"/>
</dbReference>
<evidence type="ECO:0000313" key="7">
    <source>
        <dbReference type="Proteomes" id="UP000077857"/>
    </source>
</evidence>
<dbReference type="SUPFAM" id="SSF52922">
    <property type="entry name" value="TK C-terminal domain-like"/>
    <property type="match status" value="1"/>
</dbReference>
<dbReference type="SMART" id="SM00861">
    <property type="entry name" value="Transket_pyr"/>
    <property type="match status" value="1"/>
</dbReference>
<organism evidence="6 7">
    <name type="scientific">Methylomonas koyamae</name>
    <dbReference type="NCBI Taxonomy" id="702114"/>
    <lineage>
        <taxon>Bacteria</taxon>
        <taxon>Pseudomonadati</taxon>
        <taxon>Pseudomonadota</taxon>
        <taxon>Gammaproteobacteria</taxon>
        <taxon>Methylococcales</taxon>
        <taxon>Methylococcaceae</taxon>
        <taxon>Methylomonas</taxon>
    </lineage>
</organism>
<dbReference type="OrthoDB" id="9780894at2"/>